<accession>N2A3U4</accession>
<dbReference type="InterPro" id="IPR038763">
    <property type="entry name" value="DHH_sf"/>
</dbReference>
<dbReference type="OrthoDB" id="10630at2"/>
<dbReference type="PANTHER" id="PTHR46922:SF4">
    <property type="entry name" value="DHHA1 DOMAIN PROTEIN"/>
    <property type="match status" value="1"/>
</dbReference>
<comment type="caution">
    <text evidence="1">The sequence shown here is derived from an EMBL/GenBank/DDBJ whole genome shotgun (WGS) entry which is preliminary data.</text>
</comment>
<dbReference type="STRING" id="1235802.C823_04706"/>
<dbReference type="Gene3D" id="3.10.310.30">
    <property type="match status" value="1"/>
</dbReference>
<name>N2A3U4_9FIRM</name>
<dbReference type="eggNOG" id="COG2404">
    <property type="taxonomic scope" value="Bacteria"/>
</dbReference>
<dbReference type="Proteomes" id="UP000012589">
    <property type="component" value="Unassembled WGS sequence"/>
</dbReference>
<dbReference type="EMBL" id="AQFT01000136">
    <property type="protein sequence ID" value="EMZ21133.1"/>
    <property type="molecule type" value="Genomic_DNA"/>
</dbReference>
<organism evidence="1 2">
    <name type="scientific">Eubacterium plexicaudatum ASF492</name>
    <dbReference type="NCBI Taxonomy" id="1235802"/>
    <lineage>
        <taxon>Bacteria</taxon>
        <taxon>Bacillati</taxon>
        <taxon>Bacillota</taxon>
        <taxon>Clostridia</taxon>
        <taxon>Eubacteriales</taxon>
        <taxon>Eubacteriaceae</taxon>
        <taxon>Eubacterium</taxon>
    </lineage>
</organism>
<dbReference type="PATRIC" id="fig|1235802.3.peg.4967"/>
<dbReference type="SUPFAM" id="SSF64182">
    <property type="entry name" value="DHH phosphoesterases"/>
    <property type="match status" value="1"/>
</dbReference>
<protein>
    <submittedName>
        <fullName evidence="1">Uncharacterized protein</fullName>
    </submittedName>
</protein>
<dbReference type="HOGENOM" id="CLU_054374_1_0_9"/>
<dbReference type="AlphaFoldDB" id="N2A3U4"/>
<evidence type="ECO:0000313" key="2">
    <source>
        <dbReference type="Proteomes" id="UP000012589"/>
    </source>
</evidence>
<proteinExistence type="predicted"/>
<reference evidence="1 2" key="1">
    <citation type="journal article" date="2014" name="Genome Announc.">
        <title>Draft genome sequences of the altered schaedler flora, a defined bacterial community from gnotobiotic mice.</title>
        <authorList>
            <person name="Wannemuehler M.J."/>
            <person name="Overstreet A.M."/>
            <person name="Ward D.V."/>
            <person name="Phillips G.J."/>
        </authorList>
    </citation>
    <scope>NUCLEOTIDE SEQUENCE [LARGE SCALE GENOMIC DNA]</scope>
    <source>
        <strain evidence="1 2">ASF492</strain>
    </source>
</reference>
<dbReference type="PANTHER" id="PTHR46922">
    <property type="entry name" value="DHHA1 DOMAIN PROTEIN"/>
    <property type="match status" value="1"/>
</dbReference>
<keyword evidence="2" id="KW-1185">Reference proteome</keyword>
<gene>
    <name evidence="1" type="ORF">C823_04706</name>
</gene>
<sequence length="301" mass="35155">MKCFYHVDDDGKCAASWVYLSAGVYDGYESEFIPINYGMEFSFDKINPNEQVYIVDYSIMPDEMRKLLEITKDVTWIDHHKSAIERYTDFEIPIRGIRYDGIAGCMLTYCWLHHMTERGGGNPKKFNISMTKDAPMFTKYIADYDVWAFEYGDDTRYFHMGFDAYDKSPDNEIWYNLLDDDAENKYIEERKVIIKYRDSFAKEYCESKGFETEFEGYKVYAMNVGLAGSDWFKSVDDNSYDILMPFSFNGRNGTWTYSMYSKTVDVSNIAKKYGGGGHKGAAGFNMDKLIFEKKEKYEETD</sequence>
<evidence type="ECO:0000313" key="1">
    <source>
        <dbReference type="EMBL" id="EMZ21133.1"/>
    </source>
</evidence>